<dbReference type="Pfam" id="PF02518">
    <property type="entry name" value="HATPase_c"/>
    <property type="match status" value="1"/>
</dbReference>
<dbReference type="OrthoDB" id="8127at2157"/>
<dbReference type="Gene3D" id="3.30.450.20">
    <property type="entry name" value="PAS domain"/>
    <property type="match status" value="2"/>
</dbReference>
<reference evidence="10 11" key="1">
    <citation type="submission" date="2021-06" db="EMBL/GenBank/DDBJ databases">
        <title>New haloarchaea isolates fom saline soil.</title>
        <authorList>
            <person name="Duran-Viseras A."/>
            <person name="Sanchez-Porro C.S."/>
            <person name="Ventosa A."/>
        </authorList>
    </citation>
    <scope>NUCLEOTIDE SEQUENCE [LARGE SCALE GENOMIC DNA]</scope>
    <source>
        <strain evidence="10 11">JCM 183640</strain>
    </source>
</reference>
<feature type="domain" description="Histidine kinase" evidence="7">
    <location>
        <begin position="261"/>
        <end position="455"/>
    </location>
</feature>
<dbReference type="InterPro" id="IPR000014">
    <property type="entry name" value="PAS"/>
</dbReference>
<keyword evidence="3" id="KW-0808">Transferase</keyword>
<dbReference type="CDD" id="cd00130">
    <property type="entry name" value="PAS"/>
    <property type="match status" value="2"/>
</dbReference>
<dbReference type="InterPro" id="IPR003661">
    <property type="entry name" value="HisK_dim/P_dom"/>
</dbReference>
<feature type="domain" description="PAS" evidence="8">
    <location>
        <begin position="126"/>
        <end position="195"/>
    </location>
</feature>
<feature type="domain" description="PAS" evidence="8">
    <location>
        <begin position="10"/>
        <end position="55"/>
    </location>
</feature>
<accession>A0A8J8C332</accession>
<evidence type="ECO:0000313" key="10">
    <source>
        <dbReference type="EMBL" id="MBV0922649.1"/>
    </source>
</evidence>
<dbReference type="PROSITE" id="PS50113">
    <property type="entry name" value="PAC"/>
    <property type="match status" value="2"/>
</dbReference>
<dbReference type="Pfam" id="PF00512">
    <property type="entry name" value="HisKA"/>
    <property type="match status" value="1"/>
</dbReference>
<evidence type="ECO:0000259" key="8">
    <source>
        <dbReference type="PROSITE" id="PS50112"/>
    </source>
</evidence>
<dbReference type="PROSITE" id="PS50109">
    <property type="entry name" value="HIS_KIN"/>
    <property type="match status" value="1"/>
</dbReference>
<dbReference type="Pfam" id="PF00989">
    <property type="entry name" value="PAS"/>
    <property type="match status" value="1"/>
</dbReference>
<feature type="domain" description="PAC" evidence="9">
    <location>
        <begin position="198"/>
        <end position="250"/>
    </location>
</feature>
<evidence type="ECO:0000313" key="11">
    <source>
        <dbReference type="Proteomes" id="UP000766550"/>
    </source>
</evidence>
<feature type="region of interest" description="Disordered" evidence="6">
    <location>
        <begin position="62"/>
        <end position="86"/>
    </location>
</feature>
<dbReference type="SMART" id="SM00091">
    <property type="entry name" value="PAS"/>
    <property type="match status" value="2"/>
</dbReference>
<dbReference type="CDD" id="cd00075">
    <property type="entry name" value="HATPase"/>
    <property type="match status" value="1"/>
</dbReference>
<dbReference type="InterPro" id="IPR000700">
    <property type="entry name" value="PAS-assoc_C"/>
</dbReference>
<organism evidence="10 11">
    <name type="scientific">Haloarcula limicola</name>
    <dbReference type="NCBI Taxonomy" id="1429915"/>
    <lineage>
        <taxon>Archaea</taxon>
        <taxon>Methanobacteriati</taxon>
        <taxon>Methanobacteriota</taxon>
        <taxon>Stenosarchaea group</taxon>
        <taxon>Halobacteria</taxon>
        <taxon>Halobacteriales</taxon>
        <taxon>Haloarculaceae</taxon>
        <taxon>Haloarcula</taxon>
    </lineage>
</organism>
<proteinExistence type="predicted"/>
<dbReference type="InterPro" id="IPR036097">
    <property type="entry name" value="HisK_dim/P_sf"/>
</dbReference>
<sequence length="461" mass="49921">MTDCEPDERHAGQYEAVFESLDQPVYLADDGGRFVRVNDAFAELTGREAETLVGEPVATVLKSDRGEGPSEADASEERKVVTPSGNRIPCEVSVTPLATAEGESRAVGVVQDVSRRAHLESELAEVRERLQTLIEASPLAIVAADEAGVVDVWNPAAESLFGWSTNEICGEPLSVLPVDHRTELQRRHERVLDGDRLTGVETQLRHRGGHTLDVSVSIAPIRGEHGDILGSVAIIADISEQKAREERLQEQNERLDEFASIVSHDLRNPLQVASGSLELARHGATPEVEDRLDSVGDALERMEALVEDTLTLAREGQDIEDTEVVDLRIVAQGAWNGVLTEGATCSIETSRTVLCDPGRLTELFENLFRNALEHGGTDESPVSVTVGELEDGFFVADDGSGIPEDERDAVFESGYTTVGDGTGFGLAIVETIADAHDWDVTLTESEAGGARFEFTDVEWTT</sequence>
<keyword evidence="5" id="KW-0902">Two-component regulatory system</keyword>
<dbReference type="Gene3D" id="1.10.287.130">
    <property type="match status" value="1"/>
</dbReference>
<evidence type="ECO:0000256" key="1">
    <source>
        <dbReference type="ARBA" id="ARBA00000085"/>
    </source>
</evidence>
<dbReference type="SUPFAM" id="SSF55785">
    <property type="entry name" value="PYP-like sensor domain (PAS domain)"/>
    <property type="match status" value="2"/>
</dbReference>
<dbReference type="NCBIfam" id="TIGR00229">
    <property type="entry name" value="sensory_box"/>
    <property type="match status" value="2"/>
</dbReference>
<dbReference type="GO" id="GO:0006355">
    <property type="term" value="P:regulation of DNA-templated transcription"/>
    <property type="evidence" value="ECO:0007669"/>
    <property type="project" value="InterPro"/>
</dbReference>
<dbReference type="Proteomes" id="UP000766550">
    <property type="component" value="Unassembled WGS sequence"/>
</dbReference>
<feature type="domain" description="PAC" evidence="9">
    <location>
        <begin position="74"/>
        <end position="125"/>
    </location>
</feature>
<dbReference type="InterPro" id="IPR005467">
    <property type="entry name" value="His_kinase_dom"/>
</dbReference>
<dbReference type="InterPro" id="IPR036890">
    <property type="entry name" value="HATPase_C_sf"/>
</dbReference>
<dbReference type="InterPro" id="IPR035965">
    <property type="entry name" value="PAS-like_dom_sf"/>
</dbReference>
<dbReference type="Pfam" id="PF08448">
    <property type="entry name" value="PAS_4"/>
    <property type="match status" value="1"/>
</dbReference>
<dbReference type="PANTHER" id="PTHR43711:SF1">
    <property type="entry name" value="HISTIDINE KINASE 1"/>
    <property type="match status" value="1"/>
</dbReference>
<dbReference type="InterPro" id="IPR013656">
    <property type="entry name" value="PAS_4"/>
</dbReference>
<comment type="caution">
    <text evidence="10">The sequence shown here is derived from an EMBL/GenBank/DDBJ whole genome shotgun (WGS) entry which is preliminary data.</text>
</comment>
<dbReference type="SMART" id="SM00388">
    <property type="entry name" value="HisKA"/>
    <property type="match status" value="1"/>
</dbReference>
<gene>
    <name evidence="10" type="ORF">KTS45_00400</name>
</gene>
<evidence type="ECO:0000256" key="5">
    <source>
        <dbReference type="ARBA" id="ARBA00023012"/>
    </source>
</evidence>
<keyword evidence="4" id="KW-0418">Kinase</keyword>
<dbReference type="InterPro" id="IPR003594">
    <property type="entry name" value="HATPase_dom"/>
</dbReference>
<name>A0A8J8C332_9EURY</name>
<dbReference type="SUPFAM" id="SSF55874">
    <property type="entry name" value="ATPase domain of HSP90 chaperone/DNA topoisomerase II/histidine kinase"/>
    <property type="match status" value="1"/>
</dbReference>
<keyword evidence="11" id="KW-1185">Reference proteome</keyword>
<evidence type="ECO:0000256" key="6">
    <source>
        <dbReference type="SAM" id="MobiDB-lite"/>
    </source>
</evidence>
<evidence type="ECO:0000259" key="9">
    <source>
        <dbReference type="PROSITE" id="PS50113"/>
    </source>
</evidence>
<dbReference type="SUPFAM" id="SSF47384">
    <property type="entry name" value="Homodimeric domain of signal transducing histidine kinase"/>
    <property type="match status" value="1"/>
</dbReference>
<evidence type="ECO:0000259" key="7">
    <source>
        <dbReference type="PROSITE" id="PS50109"/>
    </source>
</evidence>
<evidence type="ECO:0000256" key="3">
    <source>
        <dbReference type="ARBA" id="ARBA00022679"/>
    </source>
</evidence>
<dbReference type="PANTHER" id="PTHR43711">
    <property type="entry name" value="TWO-COMPONENT HISTIDINE KINASE"/>
    <property type="match status" value="1"/>
</dbReference>
<comment type="catalytic activity">
    <reaction evidence="1">
        <text>ATP + protein L-histidine = ADP + protein N-phospho-L-histidine.</text>
        <dbReference type="EC" id="2.7.13.3"/>
    </reaction>
</comment>
<dbReference type="EC" id="2.7.13.3" evidence="2"/>
<dbReference type="AlphaFoldDB" id="A0A8J8C332"/>
<dbReference type="PROSITE" id="PS50112">
    <property type="entry name" value="PAS"/>
    <property type="match status" value="2"/>
</dbReference>
<dbReference type="InterPro" id="IPR013767">
    <property type="entry name" value="PAS_fold"/>
</dbReference>
<evidence type="ECO:0000256" key="2">
    <source>
        <dbReference type="ARBA" id="ARBA00012438"/>
    </source>
</evidence>
<dbReference type="InterPro" id="IPR050736">
    <property type="entry name" value="Sensor_HK_Regulatory"/>
</dbReference>
<dbReference type="GO" id="GO:0000155">
    <property type="term" value="F:phosphorelay sensor kinase activity"/>
    <property type="evidence" value="ECO:0007669"/>
    <property type="project" value="InterPro"/>
</dbReference>
<dbReference type="EMBL" id="JAHQXF010000001">
    <property type="protein sequence ID" value="MBV0922649.1"/>
    <property type="molecule type" value="Genomic_DNA"/>
</dbReference>
<evidence type="ECO:0000256" key="4">
    <source>
        <dbReference type="ARBA" id="ARBA00022777"/>
    </source>
</evidence>
<dbReference type="SMART" id="SM00387">
    <property type="entry name" value="HATPase_c"/>
    <property type="match status" value="1"/>
</dbReference>
<dbReference type="RefSeq" id="WP_162315835.1">
    <property type="nucleotide sequence ID" value="NZ_JAHQXF010000001.1"/>
</dbReference>
<dbReference type="InterPro" id="IPR001610">
    <property type="entry name" value="PAC"/>
</dbReference>
<protein>
    <recommendedName>
        <fullName evidence="2">histidine kinase</fullName>
        <ecNumber evidence="2">2.7.13.3</ecNumber>
    </recommendedName>
</protein>
<dbReference type="CDD" id="cd00082">
    <property type="entry name" value="HisKA"/>
    <property type="match status" value="1"/>
</dbReference>
<dbReference type="Gene3D" id="3.30.565.10">
    <property type="entry name" value="Histidine kinase-like ATPase, C-terminal domain"/>
    <property type="match status" value="1"/>
</dbReference>
<dbReference type="SMART" id="SM00086">
    <property type="entry name" value="PAC"/>
    <property type="match status" value="2"/>
</dbReference>